<evidence type="ECO:0000313" key="1">
    <source>
        <dbReference type="EnsemblPlants" id="LPERR03G16170.1"/>
    </source>
</evidence>
<reference evidence="1" key="3">
    <citation type="submission" date="2015-04" db="UniProtKB">
        <authorList>
            <consortium name="EnsemblPlants"/>
        </authorList>
    </citation>
    <scope>IDENTIFICATION</scope>
</reference>
<evidence type="ECO:0000313" key="2">
    <source>
        <dbReference type="Proteomes" id="UP000032180"/>
    </source>
</evidence>
<reference evidence="2" key="2">
    <citation type="submission" date="2013-12" db="EMBL/GenBank/DDBJ databases">
        <authorList>
            <person name="Yu Y."/>
            <person name="Lee S."/>
            <person name="de Baynast K."/>
            <person name="Wissotski M."/>
            <person name="Liu L."/>
            <person name="Talag J."/>
            <person name="Goicoechea J."/>
            <person name="Angelova A."/>
            <person name="Jetty R."/>
            <person name="Kudrna D."/>
            <person name="Golser W."/>
            <person name="Rivera L."/>
            <person name="Zhang J."/>
            <person name="Wing R."/>
        </authorList>
    </citation>
    <scope>NUCLEOTIDE SEQUENCE</scope>
</reference>
<proteinExistence type="predicted"/>
<organism evidence="1 2">
    <name type="scientific">Leersia perrieri</name>
    <dbReference type="NCBI Taxonomy" id="77586"/>
    <lineage>
        <taxon>Eukaryota</taxon>
        <taxon>Viridiplantae</taxon>
        <taxon>Streptophyta</taxon>
        <taxon>Embryophyta</taxon>
        <taxon>Tracheophyta</taxon>
        <taxon>Spermatophyta</taxon>
        <taxon>Magnoliopsida</taxon>
        <taxon>Liliopsida</taxon>
        <taxon>Poales</taxon>
        <taxon>Poaceae</taxon>
        <taxon>BOP clade</taxon>
        <taxon>Oryzoideae</taxon>
        <taxon>Oryzeae</taxon>
        <taxon>Oryzinae</taxon>
        <taxon>Leersia</taxon>
    </lineage>
</organism>
<dbReference type="Gramene" id="LPERR03G16170.1">
    <property type="protein sequence ID" value="LPERR03G16170.1"/>
    <property type="gene ID" value="LPERR03G16170"/>
</dbReference>
<dbReference type="Proteomes" id="UP000032180">
    <property type="component" value="Chromosome 3"/>
</dbReference>
<accession>A0A0D9VUE4</accession>
<dbReference type="AlphaFoldDB" id="A0A0D9VUE4"/>
<name>A0A0D9VUE4_9ORYZ</name>
<dbReference type="HOGENOM" id="CLU_2349810_0_0_1"/>
<sequence>MHDTQTIVKTEQEANEVIKLSTQWGALTPVDVHPDVSLQVANKINDAFTFANLGNLLANADNLKLKLDEIKKIEQLMAYSHLPSEDADVLKVLRKNN</sequence>
<reference evidence="1 2" key="1">
    <citation type="submission" date="2012-08" db="EMBL/GenBank/DDBJ databases">
        <title>Oryza genome evolution.</title>
        <authorList>
            <person name="Wing R.A."/>
        </authorList>
    </citation>
    <scope>NUCLEOTIDE SEQUENCE</scope>
</reference>
<dbReference type="EnsemblPlants" id="LPERR03G16170.1">
    <property type="protein sequence ID" value="LPERR03G16170.1"/>
    <property type="gene ID" value="LPERR03G16170"/>
</dbReference>
<keyword evidence="2" id="KW-1185">Reference proteome</keyword>
<protein>
    <submittedName>
        <fullName evidence="1">Uncharacterized protein</fullName>
    </submittedName>
</protein>